<protein>
    <submittedName>
        <fullName evidence="2">Uncharacterized protein</fullName>
    </submittedName>
</protein>
<evidence type="ECO:0000313" key="3">
    <source>
        <dbReference type="Proteomes" id="UP000095419"/>
    </source>
</evidence>
<keyword evidence="1" id="KW-1133">Transmembrane helix</keyword>
<reference evidence="2 3" key="1">
    <citation type="submission" date="2015-09" db="EMBL/GenBank/DDBJ databases">
        <authorList>
            <consortium name="Pathogen Informatics"/>
        </authorList>
    </citation>
    <scope>NUCLEOTIDE SEQUENCE [LARGE SCALE GENOMIC DNA]</scope>
    <source>
        <strain evidence="2 3">2789STDY5608791</strain>
    </source>
</reference>
<name>A0A174BIS8_BACUN</name>
<keyword evidence="1" id="KW-0812">Transmembrane</keyword>
<evidence type="ECO:0000313" key="2">
    <source>
        <dbReference type="EMBL" id="CUO00433.1"/>
    </source>
</evidence>
<feature type="transmembrane region" description="Helical" evidence="1">
    <location>
        <begin position="20"/>
        <end position="42"/>
    </location>
</feature>
<keyword evidence="1" id="KW-0472">Membrane</keyword>
<dbReference type="EMBL" id="CYZF01000002">
    <property type="protein sequence ID" value="CUO00433.1"/>
    <property type="molecule type" value="Genomic_DNA"/>
</dbReference>
<sequence length="48" mass="5851">MFFDNIRIKQDCYLNRIVNLPGRLSISTFWFVISYMLINYIINKLVTY</sequence>
<gene>
    <name evidence="2" type="ORF">ERS417307_00871</name>
</gene>
<proteinExistence type="predicted"/>
<accession>A0A174BIS8</accession>
<evidence type="ECO:0000256" key="1">
    <source>
        <dbReference type="SAM" id="Phobius"/>
    </source>
</evidence>
<organism evidence="2 3">
    <name type="scientific">Bacteroides uniformis</name>
    <dbReference type="NCBI Taxonomy" id="820"/>
    <lineage>
        <taxon>Bacteria</taxon>
        <taxon>Pseudomonadati</taxon>
        <taxon>Bacteroidota</taxon>
        <taxon>Bacteroidia</taxon>
        <taxon>Bacteroidales</taxon>
        <taxon>Bacteroidaceae</taxon>
        <taxon>Bacteroides</taxon>
    </lineage>
</organism>
<dbReference type="Proteomes" id="UP000095419">
    <property type="component" value="Unassembled WGS sequence"/>
</dbReference>
<dbReference type="AlphaFoldDB" id="A0A174BIS8"/>